<gene>
    <name evidence="2" type="ORF">BJL86_1195</name>
</gene>
<dbReference type="PANTHER" id="PTHR43798">
    <property type="entry name" value="MONOACYLGLYCEROL LIPASE"/>
    <property type="match status" value="1"/>
</dbReference>
<dbReference type="Pfam" id="PF00561">
    <property type="entry name" value="Abhydrolase_1"/>
    <property type="match status" value="1"/>
</dbReference>
<dbReference type="GO" id="GO:0047570">
    <property type="term" value="F:3-oxoadipate enol-lactonase activity"/>
    <property type="evidence" value="ECO:0007669"/>
    <property type="project" value="InterPro"/>
</dbReference>
<evidence type="ECO:0000313" key="3">
    <source>
        <dbReference type="Proteomes" id="UP000186104"/>
    </source>
</evidence>
<feature type="domain" description="AB hydrolase-1" evidence="1">
    <location>
        <begin position="23"/>
        <end position="245"/>
    </location>
</feature>
<dbReference type="NCBIfam" id="TIGR02427">
    <property type="entry name" value="protocat_pcaD"/>
    <property type="match status" value="1"/>
</dbReference>
<accession>A0A173LN40</accession>
<sequence length="267" mass="28404">MMLASLSYELHEPTKRSAAGDSTVLLLGSLGSDRSMWSEQVRALAQSFRVLAVDLRGHGGSEVIDGPSTAEELALDIVSVIDSLEIDRVHMVGLSLGGAVALEMGIRYPERLDSLALICTSAKFGEPQPWLDRATLVRKDGMEAVANSVASRWVSPGKAEASPELMARLERMVLATPAEGYASACEALATYDVRAELGSIKAPVLAIAGADDPATPPESLQEILDGIGHGRLVVLDPAAHVPTFEQSEQLSDLLQQHVLDNVGGSRW</sequence>
<protein>
    <submittedName>
        <fullName evidence="2">3-oxoadipate enol-lactonase 2</fullName>
    </submittedName>
</protein>
<reference evidence="2 3" key="1">
    <citation type="submission" date="2016-06" db="EMBL/GenBank/DDBJ databases">
        <title>Complete genome sequence of a saline-alkali tolerant type strain Dietzia timorensis ID05-A0528T.</title>
        <authorList>
            <person name="Wu X."/>
        </authorList>
    </citation>
    <scope>NUCLEOTIDE SEQUENCE [LARGE SCALE GENOMIC DNA]</scope>
    <source>
        <strain evidence="2 3">ID05-A0528</strain>
    </source>
</reference>
<name>A0A173LN40_9ACTN</name>
<dbReference type="STRING" id="499555.BJL86_1195"/>
<dbReference type="Proteomes" id="UP000186104">
    <property type="component" value="Chromosome"/>
</dbReference>
<dbReference type="GO" id="GO:0042952">
    <property type="term" value="P:beta-ketoadipate pathway"/>
    <property type="evidence" value="ECO:0007669"/>
    <property type="project" value="InterPro"/>
</dbReference>
<dbReference type="RefSeq" id="WP_231887097.1">
    <property type="nucleotide sequence ID" value="NZ_CP015961.1"/>
</dbReference>
<evidence type="ECO:0000259" key="1">
    <source>
        <dbReference type="Pfam" id="PF00561"/>
    </source>
</evidence>
<keyword evidence="3" id="KW-1185">Reference proteome</keyword>
<dbReference type="InterPro" id="IPR026968">
    <property type="entry name" value="PcaD/CatD"/>
</dbReference>
<dbReference type="EMBL" id="CP015961">
    <property type="protein sequence ID" value="ANI91980.1"/>
    <property type="molecule type" value="Genomic_DNA"/>
</dbReference>
<dbReference type="InterPro" id="IPR000073">
    <property type="entry name" value="AB_hydrolase_1"/>
</dbReference>
<dbReference type="InterPro" id="IPR050266">
    <property type="entry name" value="AB_hydrolase_sf"/>
</dbReference>
<dbReference type="Gene3D" id="3.40.50.1820">
    <property type="entry name" value="alpha/beta hydrolase"/>
    <property type="match status" value="1"/>
</dbReference>
<organism evidence="2 3">
    <name type="scientific">Dietzia timorensis</name>
    <dbReference type="NCBI Taxonomy" id="499555"/>
    <lineage>
        <taxon>Bacteria</taxon>
        <taxon>Bacillati</taxon>
        <taxon>Actinomycetota</taxon>
        <taxon>Actinomycetes</taxon>
        <taxon>Mycobacteriales</taxon>
        <taxon>Dietziaceae</taxon>
        <taxon>Dietzia</taxon>
    </lineage>
</organism>
<dbReference type="SUPFAM" id="SSF53474">
    <property type="entry name" value="alpha/beta-Hydrolases"/>
    <property type="match status" value="1"/>
</dbReference>
<proteinExistence type="predicted"/>
<dbReference type="KEGG" id="dtm:BJL86_1195"/>
<dbReference type="InterPro" id="IPR029058">
    <property type="entry name" value="AB_hydrolase_fold"/>
</dbReference>
<evidence type="ECO:0000313" key="2">
    <source>
        <dbReference type="EMBL" id="ANI91980.1"/>
    </source>
</evidence>
<dbReference type="PRINTS" id="PR00111">
    <property type="entry name" value="ABHYDROLASE"/>
</dbReference>
<dbReference type="AlphaFoldDB" id="A0A173LN40"/>